<dbReference type="Pfam" id="PF00096">
    <property type="entry name" value="zf-C2H2"/>
    <property type="match status" value="1"/>
</dbReference>
<dbReference type="SMART" id="SM00355">
    <property type="entry name" value="ZnF_C2H2"/>
    <property type="match status" value="2"/>
</dbReference>
<dbReference type="InterPro" id="IPR050329">
    <property type="entry name" value="GLI_C2H2-zinc-finger"/>
</dbReference>
<dbReference type="InterPro" id="IPR013087">
    <property type="entry name" value="Znf_C2H2_type"/>
</dbReference>
<dbReference type="Proteomes" id="UP001610432">
    <property type="component" value="Unassembled WGS sequence"/>
</dbReference>
<dbReference type="PANTHER" id="PTHR19818">
    <property type="entry name" value="ZINC FINGER PROTEIN ZIC AND GLI"/>
    <property type="match status" value="1"/>
</dbReference>
<dbReference type="Gene3D" id="3.30.160.60">
    <property type="entry name" value="Classic Zinc Finger"/>
    <property type="match status" value="2"/>
</dbReference>
<evidence type="ECO:0000256" key="1">
    <source>
        <dbReference type="ARBA" id="ARBA00022723"/>
    </source>
</evidence>
<dbReference type="SUPFAM" id="SSF57667">
    <property type="entry name" value="beta-beta-alpha zinc fingers"/>
    <property type="match status" value="1"/>
</dbReference>
<evidence type="ECO:0000256" key="6">
    <source>
        <dbReference type="SAM" id="MobiDB-lite"/>
    </source>
</evidence>
<dbReference type="EMBL" id="JBFXLQ010000019">
    <property type="protein sequence ID" value="KAL2867395.1"/>
    <property type="molecule type" value="Genomic_DNA"/>
</dbReference>
<keyword evidence="9" id="KW-1185">Reference proteome</keyword>
<protein>
    <recommendedName>
        <fullName evidence="7">C2H2-type domain-containing protein</fullName>
    </recommendedName>
</protein>
<evidence type="ECO:0000313" key="8">
    <source>
        <dbReference type="EMBL" id="KAL2867395.1"/>
    </source>
</evidence>
<dbReference type="GeneID" id="98150614"/>
<feature type="compositionally biased region" description="Polar residues" evidence="6">
    <location>
        <begin position="101"/>
        <end position="119"/>
    </location>
</feature>
<keyword evidence="1" id="KW-0479">Metal-binding</keyword>
<dbReference type="InterPro" id="IPR036236">
    <property type="entry name" value="Znf_C2H2_sf"/>
</dbReference>
<evidence type="ECO:0000256" key="3">
    <source>
        <dbReference type="ARBA" id="ARBA00022771"/>
    </source>
</evidence>
<reference evidence="8 9" key="1">
    <citation type="submission" date="2024-07" db="EMBL/GenBank/DDBJ databases">
        <title>Section-level genome sequencing and comparative genomics of Aspergillus sections Usti and Cavernicolus.</title>
        <authorList>
            <consortium name="Lawrence Berkeley National Laboratory"/>
            <person name="Nybo J.L."/>
            <person name="Vesth T.C."/>
            <person name="Theobald S."/>
            <person name="Frisvad J.C."/>
            <person name="Larsen T.O."/>
            <person name="Kjaerboelling I."/>
            <person name="Rothschild-Mancinelli K."/>
            <person name="Lyhne E.K."/>
            <person name="Kogle M.E."/>
            <person name="Barry K."/>
            <person name="Clum A."/>
            <person name="Na H."/>
            <person name="Ledsgaard L."/>
            <person name="Lin J."/>
            <person name="Lipzen A."/>
            <person name="Kuo A."/>
            <person name="Riley R."/>
            <person name="Mondo S."/>
            <person name="Labutti K."/>
            <person name="Haridas S."/>
            <person name="Pangalinan J."/>
            <person name="Salamov A.A."/>
            <person name="Simmons B.A."/>
            <person name="Magnuson J.K."/>
            <person name="Chen J."/>
            <person name="Drula E."/>
            <person name="Henrissat B."/>
            <person name="Wiebenga A."/>
            <person name="Lubbers R.J."/>
            <person name="Gomes A.C."/>
            <person name="Macurrencykelacurrency M.R."/>
            <person name="Stajich J."/>
            <person name="Grigoriev I.V."/>
            <person name="Mortensen U.H."/>
            <person name="De Vries R.P."/>
            <person name="Baker S.E."/>
            <person name="Andersen M.R."/>
        </authorList>
    </citation>
    <scope>NUCLEOTIDE SEQUENCE [LARGE SCALE GENOMIC DNA]</scope>
    <source>
        <strain evidence="8 9">CBS 449.75</strain>
    </source>
</reference>
<keyword evidence="2" id="KW-0677">Repeat</keyword>
<evidence type="ECO:0000259" key="7">
    <source>
        <dbReference type="PROSITE" id="PS50157"/>
    </source>
</evidence>
<gene>
    <name evidence="8" type="ORF">BJX67DRAFT_85162</name>
</gene>
<evidence type="ECO:0000256" key="2">
    <source>
        <dbReference type="ARBA" id="ARBA00022737"/>
    </source>
</evidence>
<accession>A0ABR4LS71</accession>
<evidence type="ECO:0000256" key="5">
    <source>
        <dbReference type="PROSITE-ProRule" id="PRU00042"/>
    </source>
</evidence>
<sequence length="220" mass="24370">MSSDPADLPWASSLWTDPNAYTHGDAHFLPTPSSNSLQDLPRLYSHYQPPFPGVYQTIPPASNTAQSGAVDANYAGSMALYWPLADTDTLDSPQYHYSRYSSAVNPSQHSPNTYNSGHEAQTPVLVPHSNTRNRNPSHRVSKPSQQSTRPASAIKCEWRGCKYTGTFSRPAQLKRHVDTQHISRSSFACSMPGCERVFHRKDNLAEHLRRVHPGGANSVN</sequence>
<evidence type="ECO:0000256" key="4">
    <source>
        <dbReference type="ARBA" id="ARBA00022833"/>
    </source>
</evidence>
<dbReference type="RefSeq" id="XP_070886374.1">
    <property type="nucleotide sequence ID" value="XM_071035542.1"/>
</dbReference>
<name>A0ABR4LS71_9EURO</name>
<feature type="region of interest" description="Disordered" evidence="6">
    <location>
        <begin position="101"/>
        <end position="152"/>
    </location>
</feature>
<comment type="caution">
    <text evidence="8">The sequence shown here is derived from an EMBL/GenBank/DDBJ whole genome shotgun (WGS) entry which is preliminary data.</text>
</comment>
<keyword evidence="3 5" id="KW-0863">Zinc-finger</keyword>
<dbReference type="PANTHER" id="PTHR19818:SF139">
    <property type="entry name" value="PAIR-RULE PROTEIN ODD-PAIRED"/>
    <property type="match status" value="1"/>
</dbReference>
<feature type="domain" description="C2H2-type" evidence="7">
    <location>
        <begin position="187"/>
        <end position="217"/>
    </location>
</feature>
<organism evidence="8 9">
    <name type="scientific">Aspergillus lucknowensis</name>
    <dbReference type="NCBI Taxonomy" id="176173"/>
    <lineage>
        <taxon>Eukaryota</taxon>
        <taxon>Fungi</taxon>
        <taxon>Dikarya</taxon>
        <taxon>Ascomycota</taxon>
        <taxon>Pezizomycotina</taxon>
        <taxon>Eurotiomycetes</taxon>
        <taxon>Eurotiomycetidae</taxon>
        <taxon>Eurotiales</taxon>
        <taxon>Aspergillaceae</taxon>
        <taxon>Aspergillus</taxon>
        <taxon>Aspergillus subgen. Nidulantes</taxon>
    </lineage>
</organism>
<evidence type="ECO:0000313" key="9">
    <source>
        <dbReference type="Proteomes" id="UP001610432"/>
    </source>
</evidence>
<dbReference type="PROSITE" id="PS00028">
    <property type="entry name" value="ZINC_FINGER_C2H2_1"/>
    <property type="match status" value="1"/>
</dbReference>
<keyword evidence="4" id="KW-0862">Zinc</keyword>
<proteinExistence type="predicted"/>
<dbReference type="PROSITE" id="PS50157">
    <property type="entry name" value="ZINC_FINGER_C2H2_2"/>
    <property type="match status" value="1"/>
</dbReference>